<evidence type="ECO:0000256" key="2">
    <source>
        <dbReference type="ARBA" id="ARBA00023140"/>
    </source>
</evidence>
<organism evidence="4 5">
    <name type="scientific">Rhipicephalus microplus</name>
    <name type="common">Cattle tick</name>
    <name type="synonym">Boophilus microplus</name>
    <dbReference type="NCBI Taxonomy" id="6941"/>
    <lineage>
        <taxon>Eukaryota</taxon>
        <taxon>Metazoa</taxon>
        <taxon>Ecdysozoa</taxon>
        <taxon>Arthropoda</taxon>
        <taxon>Chelicerata</taxon>
        <taxon>Arachnida</taxon>
        <taxon>Acari</taxon>
        <taxon>Parasitiformes</taxon>
        <taxon>Ixodida</taxon>
        <taxon>Ixodoidea</taxon>
        <taxon>Ixodidae</taxon>
        <taxon>Rhipicephalinae</taxon>
        <taxon>Rhipicephalus</taxon>
        <taxon>Boophilus</taxon>
    </lineage>
</organism>
<dbReference type="AlphaFoldDB" id="A0A9J6CZ52"/>
<dbReference type="VEuPathDB" id="VectorBase:LOC119185472"/>
<dbReference type="InterPro" id="IPR042099">
    <property type="entry name" value="ANL_N_sf"/>
</dbReference>
<dbReference type="Gene3D" id="3.40.50.12780">
    <property type="entry name" value="N-terminal domain of ligase-like"/>
    <property type="match status" value="1"/>
</dbReference>
<protein>
    <recommendedName>
        <fullName evidence="3">AMP-dependent synthetase/ligase domain-containing protein</fullName>
    </recommendedName>
</protein>
<keyword evidence="5" id="KW-1185">Reference proteome</keyword>
<evidence type="ECO:0000259" key="3">
    <source>
        <dbReference type="Pfam" id="PF00501"/>
    </source>
</evidence>
<dbReference type="InterPro" id="IPR045851">
    <property type="entry name" value="AMP-bd_C_sf"/>
</dbReference>
<dbReference type="Pfam" id="PF00501">
    <property type="entry name" value="AMP-binding"/>
    <property type="match status" value="1"/>
</dbReference>
<reference evidence="4" key="2">
    <citation type="submission" date="2021-09" db="EMBL/GenBank/DDBJ databases">
        <authorList>
            <person name="Jia N."/>
            <person name="Wang J."/>
            <person name="Shi W."/>
            <person name="Du L."/>
            <person name="Sun Y."/>
            <person name="Zhan W."/>
            <person name="Jiang J."/>
            <person name="Wang Q."/>
            <person name="Zhang B."/>
            <person name="Ji P."/>
            <person name="Sakyi L.B."/>
            <person name="Cui X."/>
            <person name="Yuan T."/>
            <person name="Jiang B."/>
            <person name="Yang W."/>
            <person name="Lam T.T.-Y."/>
            <person name="Chang Q."/>
            <person name="Ding S."/>
            <person name="Wang X."/>
            <person name="Zhu J."/>
            <person name="Ruan X."/>
            <person name="Zhao L."/>
            <person name="Wei J."/>
            <person name="Que T."/>
            <person name="Du C."/>
            <person name="Cheng J."/>
            <person name="Dai P."/>
            <person name="Han X."/>
            <person name="Huang E."/>
            <person name="Gao Y."/>
            <person name="Liu J."/>
            <person name="Shao H."/>
            <person name="Ye R."/>
            <person name="Li L."/>
            <person name="Wei W."/>
            <person name="Wang X."/>
            <person name="Wang C."/>
            <person name="Huo Q."/>
            <person name="Li W."/>
            <person name="Guo W."/>
            <person name="Chen H."/>
            <person name="Chen S."/>
            <person name="Zhou L."/>
            <person name="Zhou L."/>
            <person name="Ni X."/>
            <person name="Tian J."/>
            <person name="Zhou Y."/>
            <person name="Sheng Y."/>
            <person name="Liu T."/>
            <person name="Pan Y."/>
            <person name="Xia L."/>
            <person name="Li J."/>
            <person name="Zhao F."/>
            <person name="Cao W."/>
        </authorList>
    </citation>
    <scope>NUCLEOTIDE SEQUENCE</scope>
    <source>
        <strain evidence="4">Rmic-2018</strain>
        <tissue evidence="4">Larvae</tissue>
    </source>
</reference>
<gene>
    <name evidence="4" type="ORF">HPB51_027793</name>
</gene>
<dbReference type="InterPro" id="IPR000873">
    <property type="entry name" value="AMP-dep_synth/lig_dom"/>
</dbReference>
<dbReference type="GO" id="GO:0005777">
    <property type="term" value="C:peroxisome"/>
    <property type="evidence" value="ECO:0007669"/>
    <property type="project" value="UniProtKB-SubCell"/>
</dbReference>
<proteinExistence type="predicted"/>
<dbReference type="PANTHER" id="PTHR24096:SF422">
    <property type="entry name" value="BCDNA.GH02901"/>
    <property type="match status" value="1"/>
</dbReference>
<accession>A0A9J6CZ52</accession>
<reference evidence="4" key="1">
    <citation type="journal article" date="2020" name="Cell">
        <title>Large-Scale Comparative Analyses of Tick Genomes Elucidate Their Genetic Diversity and Vector Capacities.</title>
        <authorList>
            <consortium name="Tick Genome and Microbiome Consortium (TIGMIC)"/>
            <person name="Jia N."/>
            <person name="Wang J."/>
            <person name="Shi W."/>
            <person name="Du L."/>
            <person name="Sun Y."/>
            <person name="Zhan W."/>
            <person name="Jiang J.F."/>
            <person name="Wang Q."/>
            <person name="Zhang B."/>
            <person name="Ji P."/>
            <person name="Bell-Sakyi L."/>
            <person name="Cui X.M."/>
            <person name="Yuan T.T."/>
            <person name="Jiang B.G."/>
            <person name="Yang W.F."/>
            <person name="Lam T.T."/>
            <person name="Chang Q.C."/>
            <person name="Ding S.J."/>
            <person name="Wang X.J."/>
            <person name="Zhu J.G."/>
            <person name="Ruan X.D."/>
            <person name="Zhao L."/>
            <person name="Wei J.T."/>
            <person name="Ye R.Z."/>
            <person name="Que T.C."/>
            <person name="Du C.H."/>
            <person name="Zhou Y.H."/>
            <person name="Cheng J.X."/>
            <person name="Dai P.F."/>
            <person name="Guo W.B."/>
            <person name="Han X.H."/>
            <person name="Huang E.J."/>
            <person name="Li L.F."/>
            <person name="Wei W."/>
            <person name="Gao Y.C."/>
            <person name="Liu J.Z."/>
            <person name="Shao H.Z."/>
            <person name="Wang X."/>
            <person name="Wang C.C."/>
            <person name="Yang T.C."/>
            <person name="Huo Q.B."/>
            <person name="Li W."/>
            <person name="Chen H.Y."/>
            <person name="Chen S.E."/>
            <person name="Zhou L.G."/>
            <person name="Ni X.B."/>
            <person name="Tian J.H."/>
            <person name="Sheng Y."/>
            <person name="Liu T."/>
            <person name="Pan Y.S."/>
            <person name="Xia L.Y."/>
            <person name="Li J."/>
            <person name="Zhao F."/>
            <person name="Cao W.C."/>
        </authorList>
    </citation>
    <scope>NUCLEOTIDE SEQUENCE</scope>
    <source>
        <strain evidence="4">Rmic-2018</strain>
    </source>
</reference>
<name>A0A9J6CZ52_RHIMP</name>
<evidence type="ECO:0000256" key="1">
    <source>
        <dbReference type="ARBA" id="ARBA00004275"/>
    </source>
</evidence>
<dbReference type="GO" id="GO:0016405">
    <property type="term" value="F:CoA-ligase activity"/>
    <property type="evidence" value="ECO:0007669"/>
    <property type="project" value="TreeGrafter"/>
</dbReference>
<comment type="subcellular location">
    <subcellularLocation>
        <location evidence="1">Peroxisome</location>
    </subcellularLocation>
</comment>
<dbReference type="PANTHER" id="PTHR24096">
    <property type="entry name" value="LONG-CHAIN-FATTY-ACID--COA LIGASE"/>
    <property type="match status" value="1"/>
</dbReference>
<evidence type="ECO:0000313" key="4">
    <source>
        <dbReference type="EMBL" id="KAH7963973.1"/>
    </source>
</evidence>
<dbReference type="EMBL" id="JABSTU010004373">
    <property type="protein sequence ID" value="KAH7963973.1"/>
    <property type="molecule type" value="Genomic_DNA"/>
</dbReference>
<comment type="caution">
    <text evidence="4">The sequence shown here is derived from an EMBL/GenBank/DDBJ whole genome shotgun (WGS) entry which is preliminary data.</text>
</comment>
<dbReference type="Gene3D" id="3.30.300.30">
    <property type="match status" value="1"/>
</dbReference>
<sequence length="335" mass="36445">MPHHSSTWTSPPSESALSEIREEAVFVVVYTSGTMGLPKGVELTHHSFVANFCISKPCMSSDETDTVLASAPIAHLSGLLLGLMAVLDGSVCVLAQPGLSLQEITELADEHNITSMFSFPTRLQTLAEEMLRDGKQIRSIRRIGVAGGVLSQATYDAAFKAFENLDSLVIMYTMTESGGIVCSTSLHEAIGIGMGFPGAMVEIKVVDPVSRVKLGPNEPGEICFRIPTVMRGYYKRPKETAEFFEGNGWCRSGDIGYYDEYGRFYFVQRLKEMIKCMENQVVPAELEQLLLQEHSEDIAEVTVVGLPHPLYGEAPAAAVVPRGKIHVSQGRGALG</sequence>
<dbReference type="Proteomes" id="UP000821866">
    <property type="component" value="Unassembled WGS sequence"/>
</dbReference>
<evidence type="ECO:0000313" key="5">
    <source>
        <dbReference type="Proteomes" id="UP000821866"/>
    </source>
</evidence>
<dbReference type="SUPFAM" id="SSF56801">
    <property type="entry name" value="Acetyl-CoA synthetase-like"/>
    <property type="match status" value="1"/>
</dbReference>
<feature type="domain" description="AMP-dependent synthetase/ligase" evidence="3">
    <location>
        <begin position="16"/>
        <end position="234"/>
    </location>
</feature>
<keyword evidence="2" id="KW-0576">Peroxisome</keyword>